<protein>
    <submittedName>
        <fullName evidence="2">Uncharacterized protein</fullName>
    </submittedName>
</protein>
<name>A0A1D1V6J0_RAMVA</name>
<dbReference type="STRING" id="947166.A0A1D1V6J0"/>
<evidence type="ECO:0000313" key="2">
    <source>
        <dbReference type="EMBL" id="GAU97294.1"/>
    </source>
</evidence>
<feature type="compositionally biased region" description="Basic residues" evidence="1">
    <location>
        <begin position="30"/>
        <end position="41"/>
    </location>
</feature>
<accession>A0A1D1V6J0</accession>
<dbReference type="Proteomes" id="UP000186922">
    <property type="component" value="Unassembled WGS sequence"/>
</dbReference>
<dbReference type="OrthoDB" id="6283821at2759"/>
<evidence type="ECO:0000313" key="3">
    <source>
        <dbReference type="Proteomes" id="UP000186922"/>
    </source>
</evidence>
<dbReference type="AlphaFoldDB" id="A0A1D1V6J0"/>
<feature type="compositionally biased region" description="Low complexity" evidence="1">
    <location>
        <begin position="1"/>
        <end position="14"/>
    </location>
</feature>
<reference evidence="2 3" key="1">
    <citation type="journal article" date="2016" name="Nat. Commun.">
        <title>Extremotolerant tardigrade genome and improved radiotolerance of human cultured cells by tardigrade-unique protein.</title>
        <authorList>
            <person name="Hashimoto T."/>
            <person name="Horikawa D.D."/>
            <person name="Saito Y."/>
            <person name="Kuwahara H."/>
            <person name="Kozuka-Hata H."/>
            <person name="Shin-I T."/>
            <person name="Minakuchi Y."/>
            <person name="Ohishi K."/>
            <person name="Motoyama A."/>
            <person name="Aizu T."/>
            <person name="Enomoto A."/>
            <person name="Kondo K."/>
            <person name="Tanaka S."/>
            <person name="Hara Y."/>
            <person name="Koshikawa S."/>
            <person name="Sagara H."/>
            <person name="Miura T."/>
            <person name="Yokobori S."/>
            <person name="Miyagawa K."/>
            <person name="Suzuki Y."/>
            <person name="Kubo T."/>
            <person name="Oyama M."/>
            <person name="Kohara Y."/>
            <person name="Fujiyama A."/>
            <person name="Arakawa K."/>
            <person name="Katayama T."/>
            <person name="Toyoda A."/>
            <person name="Kunieda T."/>
        </authorList>
    </citation>
    <scope>NUCLEOTIDE SEQUENCE [LARGE SCALE GENOMIC DNA]</scope>
    <source>
        <strain evidence="2 3">YOKOZUNA-1</strain>
    </source>
</reference>
<evidence type="ECO:0000256" key="1">
    <source>
        <dbReference type="SAM" id="MobiDB-lite"/>
    </source>
</evidence>
<gene>
    <name evidence="2" type="primary">RvY_08616</name>
    <name evidence="2" type="synonym">RvY_08616.2</name>
    <name evidence="2" type="ORF">RvY_08616-2</name>
</gene>
<feature type="region of interest" description="Disordered" evidence="1">
    <location>
        <begin position="1"/>
        <end position="89"/>
    </location>
</feature>
<dbReference type="EMBL" id="BDGG01000004">
    <property type="protein sequence ID" value="GAU97294.1"/>
    <property type="molecule type" value="Genomic_DNA"/>
</dbReference>
<organism evidence="2 3">
    <name type="scientific">Ramazzottius varieornatus</name>
    <name type="common">Water bear</name>
    <name type="synonym">Tardigrade</name>
    <dbReference type="NCBI Taxonomy" id="947166"/>
    <lineage>
        <taxon>Eukaryota</taxon>
        <taxon>Metazoa</taxon>
        <taxon>Ecdysozoa</taxon>
        <taxon>Tardigrada</taxon>
        <taxon>Eutardigrada</taxon>
        <taxon>Parachela</taxon>
        <taxon>Hypsibioidea</taxon>
        <taxon>Ramazzottiidae</taxon>
        <taxon>Ramazzottius</taxon>
    </lineage>
</organism>
<sequence length="333" mass="37082">MYPITASTSSPSSINLPKKPEVGALPFNRKSNRGSKKSLHRPRMDQGDGGGSSPATRHTLTVTPTGSGSSSPLGGRDISSRKSSTSGEDLHSQLHDFAVSSLTYRDFFPKMREEGGTFSSPTYEEFGTLVERANEWLVNHREFDILNVECVEILAVHNSKTVDPNKASYYETSKDYTEFVRGFRMWLIPSSASEQTRSRGQRGGYIQYFDVVPECTHAGIVTIEYTKLSGLVEALNDKLRHSPINGDILTVQTLTLRFHSNGKSICFNSLVCWAKYRKMVPSSAHLSRNLTESPSTTLSSSPTWLIIRSKFSYFSYAPSTEEEEILRFVPTVP</sequence>
<feature type="compositionally biased region" description="Low complexity" evidence="1">
    <location>
        <begin position="59"/>
        <end position="75"/>
    </location>
</feature>
<keyword evidence="3" id="KW-1185">Reference proteome</keyword>
<comment type="caution">
    <text evidence="2">The sequence shown here is derived from an EMBL/GenBank/DDBJ whole genome shotgun (WGS) entry which is preliminary data.</text>
</comment>
<proteinExistence type="predicted"/>